<comment type="caution">
    <text evidence="1">The sequence shown here is derived from an EMBL/GenBank/DDBJ whole genome shotgun (WGS) entry which is preliminary data.</text>
</comment>
<sequence>MKRRSPYNLHGNVVIATGTVMAERSSSCLKLQTQEKDVCCRVYDFIRQHRDINDPGDSGSVNGLVHRPSIRKCMRVEKLQDPLLPSGAVLTSVKP</sequence>
<dbReference type="Proteomes" id="UP001519460">
    <property type="component" value="Unassembled WGS sequence"/>
</dbReference>
<proteinExistence type="predicted"/>
<reference evidence="1 2" key="1">
    <citation type="journal article" date="2023" name="Sci. Data">
        <title>Genome assembly of the Korean intertidal mud-creeper Batillaria attramentaria.</title>
        <authorList>
            <person name="Patra A.K."/>
            <person name="Ho P.T."/>
            <person name="Jun S."/>
            <person name="Lee S.J."/>
            <person name="Kim Y."/>
            <person name="Won Y.J."/>
        </authorList>
    </citation>
    <scope>NUCLEOTIDE SEQUENCE [LARGE SCALE GENOMIC DNA]</scope>
    <source>
        <strain evidence="1">Wonlab-2016</strain>
    </source>
</reference>
<name>A0ABD0KUW9_9CAEN</name>
<accession>A0ABD0KUW9</accession>
<organism evidence="1 2">
    <name type="scientific">Batillaria attramentaria</name>
    <dbReference type="NCBI Taxonomy" id="370345"/>
    <lineage>
        <taxon>Eukaryota</taxon>
        <taxon>Metazoa</taxon>
        <taxon>Spiralia</taxon>
        <taxon>Lophotrochozoa</taxon>
        <taxon>Mollusca</taxon>
        <taxon>Gastropoda</taxon>
        <taxon>Caenogastropoda</taxon>
        <taxon>Sorbeoconcha</taxon>
        <taxon>Cerithioidea</taxon>
        <taxon>Batillariidae</taxon>
        <taxon>Batillaria</taxon>
    </lineage>
</organism>
<evidence type="ECO:0000313" key="1">
    <source>
        <dbReference type="EMBL" id="KAK7490689.1"/>
    </source>
</evidence>
<gene>
    <name evidence="1" type="ORF">BaRGS_00018106</name>
</gene>
<dbReference type="EMBL" id="JACVVK020000124">
    <property type="protein sequence ID" value="KAK7490689.1"/>
    <property type="molecule type" value="Genomic_DNA"/>
</dbReference>
<protein>
    <submittedName>
        <fullName evidence="1">Uncharacterized protein</fullName>
    </submittedName>
</protein>
<dbReference type="AlphaFoldDB" id="A0ABD0KUW9"/>
<evidence type="ECO:0000313" key="2">
    <source>
        <dbReference type="Proteomes" id="UP001519460"/>
    </source>
</evidence>
<keyword evidence="2" id="KW-1185">Reference proteome</keyword>